<protein>
    <recommendedName>
        <fullName evidence="2">WG repeat-containing protein</fullName>
    </recommendedName>
</protein>
<accession>A0AAU7TRP7</accession>
<reference evidence="1" key="1">
    <citation type="submission" date="2024-06" db="EMBL/GenBank/DDBJ databases">
        <title>Multiomics insights into the TNT degradation mechanism by Pantoea sp. BJ2 isolated from an ammunition destruction site.</title>
        <authorList>
            <person name="Luo J."/>
        </authorList>
    </citation>
    <scope>NUCLEOTIDE SEQUENCE</scope>
    <source>
        <strain evidence="1">BJ2</strain>
    </source>
</reference>
<dbReference type="AlphaFoldDB" id="A0AAU7TRP7"/>
<gene>
    <name evidence="1" type="ORF">AAF463_11710</name>
</gene>
<evidence type="ECO:0000313" key="1">
    <source>
        <dbReference type="EMBL" id="XBV43283.1"/>
    </source>
</evidence>
<evidence type="ECO:0008006" key="2">
    <source>
        <dbReference type="Google" id="ProtNLM"/>
    </source>
</evidence>
<organism evidence="1">
    <name type="scientific">Pantoea sp. BJ2</name>
    <dbReference type="NCBI Taxonomy" id="3141322"/>
    <lineage>
        <taxon>Bacteria</taxon>
        <taxon>Pseudomonadati</taxon>
        <taxon>Pseudomonadota</taxon>
        <taxon>Gammaproteobacteria</taxon>
        <taxon>Enterobacterales</taxon>
        <taxon>Erwiniaceae</taxon>
        <taxon>Pantoea</taxon>
    </lineage>
</organism>
<dbReference type="RefSeq" id="WP_350260817.1">
    <property type="nucleotide sequence ID" value="NZ_CP158292.1"/>
</dbReference>
<name>A0AAU7TRP7_9GAMM</name>
<sequence length="96" mass="11114">MGKAKKINETNPQDTDFILLDLNKNYKKYMIAVSSGVYDIDYLKSNDYAYIGSNQGILVNLSNGRFKEFNSDFDPTLDSKFESCEKNKSWGFNRYQ</sequence>
<dbReference type="EMBL" id="CP158292">
    <property type="protein sequence ID" value="XBV43283.1"/>
    <property type="molecule type" value="Genomic_DNA"/>
</dbReference>
<proteinExistence type="predicted"/>